<evidence type="ECO:0000313" key="2">
    <source>
        <dbReference type="Proteomes" id="UP000308133"/>
    </source>
</evidence>
<comment type="caution">
    <text evidence="1">The sequence shown here is derived from an EMBL/GenBank/DDBJ whole genome shotgun (WGS) entry which is preliminary data.</text>
</comment>
<protein>
    <submittedName>
        <fullName evidence="1">Uncharacterized protein</fullName>
    </submittedName>
</protein>
<dbReference type="AlphaFoldDB" id="A0A4U7B9W2"/>
<evidence type="ECO:0000313" key="1">
    <source>
        <dbReference type="EMBL" id="TKX25064.1"/>
    </source>
</evidence>
<proteinExistence type="predicted"/>
<sequence>MMYGYKGRFFDDGPVGRELKGIGALPDKGMKPTFETSGVGIRTMDDSPPSAAVAPCSLAATPPSLIAAPSSLTATPSSLTAAPFYLATAPASLTAAPFFLAAALTHLPRRRVLLAHCHALASCSCVVLLHYPTRLAIAAHMPPATLHYPCPLPQRHPCPPL</sequence>
<gene>
    <name evidence="1" type="ORF">C1H76_2650</name>
</gene>
<name>A0A4U7B9W2_9PEZI</name>
<dbReference type="Proteomes" id="UP000308133">
    <property type="component" value="Unassembled WGS sequence"/>
</dbReference>
<organism evidence="1 2">
    <name type="scientific">Elsinoe australis</name>
    <dbReference type="NCBI Taxonomy" id="40998"/>
    <lineage>
        <taxon>Eukaryota</taxon>
        <taxon>Fungi</taxon>
        <taxon>Dikarya</taxon>
        <taxon>Ascomycota</taxon>
        <taxon>Pezizomycotina</taxon>
        <taxon>Dothideomycetes</taxon>
        <taxon>Dothideomycetidae</taxon>
        <taxon>Myriangiales</taxon>
        <taxon>Elsinoaceae</taxon>
        <taxon>Elsinoe</taxon>
    </lineage>
</organism>
<reference evidence="1 2" key="1">
    <citation type="submission" date="2018-02" db="EMBL/GenBank/DDBJ databases">
        <title>Draft genome sequences of Elsinoe sp., causing black scab on jojoba.</title>
        <authorList>
            <person name="Stodart B."/>
            <person name="Jeffress S."/>
            <person name="Ash G."/>
            <person name="Arun Chinnappa K."/>
        </authorList>
    </citation>
    <scope>NUCLEOTIDE SEQUENCE [LARGE SCALE GENOMIC DNA]</scope>
    <source>
        <strain evidence="1 2">Hillstone_2</strain>
    </source>
</reference>
<dbReference type="EMBL" id="PTQR01000032">
    <property type="protein sequence ID" value="TKX25064.1"/>
    <property type="molecule type" value="Genomic_DNA"/>
</dbReference>
<accession>A0A4U7B9W2</accession>